<comment type="caution">
    <text evidence="1">The sequence shown here is derived from an EMBL/GenBank/DDBJ whole genome shotgun (WGS) entry which is preliminary data.</text>
</comment>
<sequence>MHGSISVCPSFPKGGKTCCKGFKESRFKYILYK</sequence>
<gene>
    <name evidence="1" type="ORF">M8C21_023008</name>
</gene>
<evidence type="ECO:0000313" key="1">
    <source>
        <dbReference type="EMBL" id="KAI7749662.1"/>
    </source>
</evidence>
<proteinExistence type="predicted"/>
<keyword evidence="2" id="KW-1185">Reference proteome</keyword>
<dbReference type="Proteomes" id="UP001206925">
    <property type="component" value="Unassembled WGS sequence"/>
</dbReference>
<evidence type="ECO:0000313" key="2">
    <source>
        <dbReference type="Proteomes" id="UP001206925"/>
    </source>
</evidence>
<name>A0AAD5CYD2_AMBAR</name>
<accession>A0AAD5CYD2</accession>
<organism evidence="1 2">
    <name type="scientific">Ambrosia artemisiifolia</name>
    <name type="common">Common ragweed</name>
    <dbReference type="NCBI Taxonomy" id="4212"/>
    <lineage>
        <taxon>Eukaryota</taxon>
        <taxon>Viridiplantae</taxon>
        <taxon>Streptophyta</taxon>
        <taxon>Embryophyta</taxon>
        <taxon>Tracheophyta</taxon>
        <taxon>Spermatophyta</taxon>
        <taxon>Magnoliopsida</taxon>
        <taxon>eudicotyledons</taxon>
        <taxon>Gunneridae</taxon>
        <taxon>Pentapetalae</taxon>
        <taxon>asterids</taxon>
        <taxon>campanulids</taxon>
        <taxon>Asterales</taxon>
        <taxon>Asteraceae</taxon>
        <taxon>Asteroideae</taxon>
        <taxon>Heliantheae alliance</taxon>
        <taxon>Heliantheae</taxon>
        <taxon>Ambrosia</taxon>
    </lineage>
</organism>
<reference evidence="1" key="1">
    <citation type="submission" date="2022-06" db="EMBL/GenBank/DDBJ databases">
        <title>Uncovering the hologenomic basis of an extraordinary plant invasion.</title>
        <authorList>
            <person name="Bieker V.C."/>
            <person name="Martin M.D."/>
            <person name="Gilbert T."/>
            <person name="Hodgins K."/>
            <person name="Battlay P."/>
            <person name="Petersen B."/>
            <person name="Wilson J."/>
        </authorList>
    </citation>
    <scope>NUCLEOTIDE SEQUENCE</scope>
    <source>
        <strain evidence="1">AA19_3_7</strain>
        <tissue evidence="1">Leaf</tissue>
    </source>
</reference>
<dbReference type="EMBL" id="JAMZMK010006311">
    <property type="protein sequence ID" value="KAI7749662.1"/>
    <property type="molecule type" value="Genomic_DNA"/>
</dbReference>
<dbReference type="AlphaFoldDB" id="A0AAD5CYD2"/>
<protein>
    <submittedName>
        <fullName evidence="1">Uncharacterized protein</fullName>
    </submittedName>
</protein>